<dbReference type="Pfam" id="PF07795">
    <property type="entry name" value="DUF1635"/>
    <property type="match status" value="1"/>
</dbReference>
<dbReference type="AlphaFoldDB" id="A0A2H9ZSU2"/>
<protein>
    <submittedName>
        <fullName evidence="1">Uncharacterized protein</fullName>
    </submittedName>
</protein>
<accession>A0A2H9ZSU2</accession>
<dbReference type="PANTHER" id="PTHR33431:SF12">
    <property type="entry name" value="HIGH MOBILITY GROUP BOX PROTEIN, PUTATIVE (DUF1635)-RELATED"/>
    <property type="match status" value="1"/>
</dbReference>
<proteinExistence type="predicted"/>
<sequence length="166" mass="18455">MLLSKLAERAPFLMSGSPRFRQARGSSSITESEKIFDINIFSSPVDSILEAATASELPFLNMDDSCNDLGLRQSNMKISVPPACFHFDPIEERFNRLAKQKPLPEKGRLVEAVIDAGPLLHTLSVGGNLPKWRNPPSLKPSFIPQMLSKTSESQHQRRMLPSLPIT</sequence>
<dbReference type="EMBL" id="KZ454254">
    <property type="protein sequence ID" value="PKA46354.1"/>
    <property type="molecule type" value="Genomic_DNA"/>
</dbReference>
<reference evidence="1 2" key="1">
    <citation type="journal article" date="2017" name="Nature">
        <title>The Apostasia genome and the evolution of orchids.</title>
        <authorList>
            <person name="Zhang G.Q."/>
            <person name="Liu K.W."/>
            <person name="Li Z."/>
            <person name="Lohaus R."/>
            <person name="Hsiao Y.Y."/>
            <person name="Niu S.C."/>
            <person name="Wang J.Y."/>
            <person name="Lin Y.C."/>
            <person name="Xu Q."/>
            <person name="Chen L.J."/>
            <person name="Yoshida K."/>
            <person name="Fujiwara S."/>
            <person name="Wang Z.W."/>
            <person name="Zhang Y.Q."/>
            <person name="Mitsuda N."/>
            <person name="Wang M."/>
            <person name="Liu G.H."/>
            <person name="Pecoraro L."/>
            <person name="Huang H.X."/>
            <person name="Xiao X.J."/>
            <person name="Lin M."/>
            <person name="Wu X.Y."/>
            <person name="Wu W.L."/>
            <person name="Chen Y.Y."/>
            <person name="Chang S.B."/>
            <person name="Sakamoto S."/>
            <person name="Ohme-Takagi M."/>
            <person name="Yagi M."/>
            <person name="Zeng S.J."/>
            <person name="Shen C.Y."/>
            <person name="Yeh C.M."/>
            <person name="Luo Y.B."/>
            <person name="Tsai W.C."/>
            <person name="Van de Peer Y."/>
            <person name="Liu Z.J."/>
        </authorList>
    </citation>
    <scope>NUCLEOTIDE SEQUENCE [LARGE SCALE GENOMIC DNA]</scope>
    <source>
        <strain evidence="2">cv. Shenzhen</strain>
        <tissue evidence="1">Stem</tissue>
    </source>
</reference>
<gene>
    <name evidence="1" type="ORF">AXF42_Ash021678</name>
</gene>
<dbReference type="Proteomes" id="UP000236161">
    <property type="component" value="Unassembled WGS sequence"/>
</dbReference>
<dbReference type="STRING" id="1088818.A0A2H9ZSU2"/>
<evidence type="ECO:0000313" key="2">
    <source>
        <dbReference type="Proteomes" id="UP000236161"/>
    </source>
</evidence>
<name>A0A2H9ZSU2_9ASPA</name>
<organism evidence="1 2">
    <name type="scientific">Apostasia shenzhenica</name>
    <dbReference type="NCBI Taxonomy" id="1088818"/>
    <lineage>
        <taxon>Eukaryota</taxon>
        <taxon>Viridiplantae</taxon>
        <taxon>Streptophyta</taxon>
        <taxon>Embryophyta</taxon>
        <taxon>Tracheophyta</taxon>
        <taxon>Spermatophyta</taxon>
        <taxon>Magnoliopsida</taxon>
        <taxon>Liliopsida</taxon>
        <taxon>Asparagales</taxon>
        <taxon>Orchidaceae</taxon>
        <taxon>Apostasioideae</taxon>
        <taxon>Apostasia</taxon>
    </lineage>
</organism>
<dbReference type="InterPro" id="IPR012862">
    <property type="entry name" value="DUF1635"/>
</dbReference>
<dbReference type="OrthoDB" id="778241at2759"/>
<evidence type="ECO:0000313" key="1">
    <source>
        <dbReference type="EMBL" id="PKA46354.1"/>
    </source>
</evidence>
<keyword evidence="2" id="KW-1185">Reference proteome</keyword>
<dbReference type="PANTHER" id="PTHR33431">
    <property type="entry name" value="ENABLED-LIKE PROTEIN (DUF1635)"/>
    <property type="match status" value="1"/>
</dbReference>